<sequence>MRICVLQSAPSEGQELAGELTADPSRFTDQHTFEHRWIRKDTAAEQIDAAVDEGFDFYFNFMWGQHEDEVAGIDACRYLECLGLPSIGQRSQILERNKNDFYELARALGAPKVPGISEHPLFVRPASSYAKKPTSKTPLCRNHDELLECLKYLNEALKPSRIIAKRFTPATSTIIDGIHIHDDVAVQEYVQGWRYSVVVIEVGDFPVPLTPEKYVYSSGLIPHEESLGFFVNFQRDKRITLLNRKVVPELFAKLQEIAVQAFRANHMAGQSWCSVDIRVPATGEPIVIHVHPMPYLFRSPDHEWEDHAVRKAFPGGHRALINVLIASYQIYRQAEIDRQGMIASTYSSFGKQYNHALNSHEASGIYKKILSLVDLSGSCLDLGSGTGALGRLFSAEKNRKQQQRVPPSSNLSSPEGSTSRSASTDSVIFKGTTDYCRQIDAYSEVSQGSIQTVLSSLGPYDHIVSVGCYILFLPRRSP</sequence>
<dbReference type="OrthoDB" id="66144at2759"/>
<gene>
    <name evidence="2" type="ORF">BDV29DRAFT_157426</name>
</gene>
<dbReference type="EMBL" id="ML732223">
    <property type="protein sequence ID" value="KAB8073663.1"/>
    <property type="molecule type" value="Genomic_DNA"/>
</dbReference>
<feature type="compositionally biased region" description="Polar residues" evidence="1">
    <location>
        <begin position="403"/>
        <end position="424"/>
    </location>
</feature>
<proteinExistence type="predicted"/>
<dbReference type="AlphaFoldDB" id="A0A5N5WYM5"/>
<evidence type="ECO:0008006" key="4">
    <source>
        <dbReference type="Google" id="ProtNLM"/>
    </source>
</evidence>
<accession>A0A5N5WYM5</accession>
<keyword evidence="3" id="KW-1185">Reference proteome</keyword>
<evidence type="ECO:0000313" key="2">
    <source>
        <dbReference type="EMBL" id="KAB8073663.1"/>
    </source>
</evidence>
<dbReference type="SUPFAM" id="SSF56059">
    <property type="entry name" value="Glutathione synthetase ATP-binding domain-like"/>
    <property type="match status" value="1"/>
</dbReference>
<dbReference type="Proteomes" id="UP000326565">
    <property type="component" value="Unassembled WGS sequence"/>
</dbReference>
<dbReference type="Gene3D" id="3.30.470.20">
    <property type="entry name" value="ATP-grasp fold, B domain"/>
    <property type="match status" value="1"/>
</dbReference>
<reference evidence="2 3" key="1">
    <citation type="submission" date="2019-04" db="EMBL/GenBank/DDBJ databases">
        <title>Friends and foes A comparative genomics study of 23 Aspergillus species from section Flavi.</title>
        <authorList>
            <consortium name="DOE Joint Genome Institute"/>
            <person name="Kjaerbolling I."/>
            <person name="Vesth T."/>
            <person name="Frisvad J.C."/>
            <person name="Nybo J.L."/>
            <person name="Theobald S."/>
            <person name="Kildgaard S."/>
            <person name="Isbrandt T."/>
            <person name="Kuo A."/>
            <person name="Sato A."/>
            <person name="Lyhne E.K."/>
            <person name="Kogle M.E."/>
            <person name="Wiebenga A."/>
            <person name="Kun R.S."/>
            <person name="Lubbers R.J."/>
            <person name="Makela M.R."/>
            <person name="Barry K."/>
            <person name="Chovatia M."/>
            <person name="Clum A."/>
            <person name="Daum C."/>
            <person name="Haridas S."/>
            <person name="He G."/>
            <person name="LaButti K."/>
            <person name="Lipzen A."/>
            <person name="Mondo S."/>
            <person name="Riley R."/>
            <person name="Salamov A."/>
            <person name="Simmons B.A."/>
            <person name="Magnuson J.K."/>
            <person name="Henrissat B."/>
            <person name="Mortensen U.H."/>
            <person name="Larsen T.O."/>
            <person name="Devries R.P."/>
            <person name="Grigoriev I.V."/>
            <person name="Machida M."/>
            <person name="Baker S.E."/>
            <person name="Andersen M.R."/>
        </authorList>
    </citation>
    <scope>NUCLEOTIDE SEQUENCE [LARGE SCALE GENOMIC DNA]</scope>
    <source>
        <strain evidence="2 3">CBS 151.66</strain>
    </source>
</reference>
<evidence type="ECO:0000256" key="1">
    <source>
        <dbReference type="SAM" id="MobiDB-lite"/>
    </source>
</evidence>
<dbReference type="PANTHER" id="PTHR23132">
    <property type="entry name" value="D-ALANINE--D-ALANINE LIGASE"/>
    <property type="match status" value="1"/>
</dbReference>
<organism evidence="2 3">
    <name type="scientific">Aspergillus leporis</name>
    <dbReference type="NCBI Taxonomy" id="41062"/>
    <lineage>
        <taxon>Eukaryota</taxon>
        <taxon>Fungi</taxon>
        <taxon>Dikarya</taxon>
        <taxon>Ascomycota</taxon>
        <taxon>Pezizomycotina</taxon>
        <taxon>Eurotiomycetes</taxon>
        <taxon>Eurotiomycetidae</taxon>
        <taxon>Eurotiales</taxon>
        <taxon>Aspergillaceae</taxon>
        <taxon>Aspergillus</taxon>
        <taxon>Aspergillus subgen. Circumdati</taxon>
    </lineage>
</organism>
<protein>
    <recommendedName>
        <fullName evidence="4">Methyltransferase domain-containing protein</fullName>
    </recommendedName>
</protein>
<dbReference type="GO" id="GO:0008716">
    <property type="term" value="F:D-alanine-D-alanine ligase activity"/>
    <property type="evidence" value="ECO:0007669"/>
    <property type="project" value="TreeGrafter"/>
</dbReference>
<dbReference type="PANTHER" id="PTHR23132:SF23">
    <property type="entry name" value="D-ALANINE--D-ALANINE LIGASE B"/>
    <property type="match status" value="1"/>
</dbReference>
<name>A0A5N5WYM5_9EURO</name>
<feature type="region of interest" description="Disordered" evidence="1">
    <location>
        <begin position="397"/>
        <end position="424"/>
    </location>
</feature>
<evidence type="ECO:0000313" key="3">
    <source>
        <dbReference type="Proteomes" id="UP000326565"/>
    </source>
</evidence>